<evidence type="ECO:0000256" key="4">
    <source>
        <dbReference type="ARBA" id="ARBA00022801"/>
    </source>
</evidence>
<evidence type="ECO:0000256" key="1">
    <source>
        <dbReference type="ARBA" id="ARBA00004141"/>
    </source>
</evidence>
<comment type="subcellular location">
    <subcellularLocation>
        <location evidence="1">Membrane</location>
        <topology evidence="1">Multi-pass membrane protein</topology>
    </subcellularLocation>
</comment>
<keyword evidence="3 7" id="KW-0812">Transmembrane</keyword>
<reference evidence="9" key="1">
    <citation type="submission" date="2020-10" db="EMBL/GenBank/DDBJ databases">
        <authorList>
            <person name="Gilroy R."/>
        </authorList>
    </citation>
    <scope>NUCLEOTIDE SEQUENCE</scope>
    <source>
        <strain evidence="9">F1-3629</strain>
    </source>
</reference>
<dbReference type="AlphaFoldDB" id="A0A940IGS8"/>
<keyword evidence="6 7" id="KW-0472">Membrane</keyword>
<dbReference type="Pfam" id="PF01694">
    <property type="entry name" value="Rhomboid"/>
    <property type="match status" value="1"/>
</dbReference>
<evidence type="ECO:0000313" key="10">
    <source>
        <dbReference type="Proteomes" id="UP000771749"/>
    </source>
</evidence>
<feature type="transmembrane region" description="Helical" evidence="7">
    <location>
        <begin position="89"/>
        <end position="110"/>
    </location>
</feature>
<gene>
    <name evidence="9" type="ORF">IAC07_05905</name>
</gene>
<proteinExistence type="inferred from homology"/>
<dbReference type="InterPro" id="IPR050925">
    <property type="entry name" value="Rhomboid_protease_S54"/>
</dbReference>
<dbReference type="InterPro" id="IPR035952">
    <property type="entry name" value="Rhomboid-like_sf"/>
</dbReference>
<dbReference type="Proteomes" id="UP000771749">
    <property type="component" value="Unassembled WGS sequence"/>
</dbReference>
<reference evidence="9" key="2">
    <citation type="journal article" date="2021" name="PeerJ">
        <title>Extensive microbial diversity within the chicken gut microbiome revealed by metagenomics and culture.</title>
        <authorList>
            <person name="Gilroy R."/>
            <person name="Ravi A."/>
            <person name="Getino M."/>
            <person name="Pursley I."/>
            <person name="Horton D.L."/>
            <person name="Alikhan N.F."/>
            <person name="Baker D."/>
            <person name="Gharbi K."/>
            <person name="Hall N."/>
            <person name="Watson M."/>
            <person name="Adriaenssens E.M."/>
            <person name="Foster-Nyarko E."/>
            <person name="Jarju S."/>
            <person name="Secka A."/>
            <person name="Antonio M."/>
            <person name="Oren A."/>
            <person name="Chaudhuri R.R."/>
            <person name="La Ragione R."/>
            <person name="Hildebrand F."/>
            <person name="Pallen M.J."/>
        </authorList>
    </citation>
    <scope>NUCLEOTIDE SEQUENCE</scope>
    <source>
        <strain evidence="9">F1-3629</strain>
    </source>
</reference>
<evidence type="ECO:0000256" key="2">
    <source>
        <dbReference type="ARBA" id="ARBA00009045"/>
    </source>
</evidence>
<evidence type="ECO:0000256" key="7">
    <source>
        <dbReference type="SAM" id="Phobius"/>
    </source>
</evidence>
<dbReference type="InterPro" id="IPR022764">
    <property type="entry name" value="Peptidase_S54_rhomboid_dom"/>
</dbReference>
<dbReference type="PANTHER" id="PTHR43731:SF14">
    <property type="entry name" value="PRESENILIN-ASSOCIATED RHOMBOID-LIKE PROTEIN, MITOCHONDRIAL"/>
    <property type="match status" value="1"/>
</dbReference>
<feature type="domain" description="Peptidase S54 rhomboid" evidence="8">
    <location>
        <begin position="50"/>
        <end position="213"/>
    </location>
</feature>
<feature type="transmembrane region" description="Helical" evidence="7">
    <location>
        <begin position="12"/>
        <end position="33"/>
    </location>
</feature>
<feature type="transmembrane region" description="Helical" evidence="7">
    <location>
        <begin position="53"/>
        <end position="77"/>
    </location>
</feature>
<name>A0A940IGS8_9BACT</name>
<evidence type="ECO:0000256" key="3">
    <source>
        <dbReference type="ARBA" id="ARBA00022692"/>
    </source>
</evidence>
<keyword evidence="9" id="KW-0645">Protease</keyword>
<feature type="transmembrane region" description="Helical" evidence="7">
    <location>
        <begin position="195"/>
        <end position="214"/>
    </location>
</feature>
<keyword evidence="5 7" id="KW-1133">Transmembrane helix</keyword>
<evidence type="ECO:0000256" key="6">
    <source>
        <dbReference type="ARBA" id="ARBA00023136"/>
    </source>
</evidence>
<protein>
    <submittedName>
        <fullName evidence="9">Rhomboid family intramembrane serine protease</fullName>
    </submittedName>
</protein>
<organism evidence="9 10">
    <name type="scientific">Candidatus Cryptobacteroides gallistercoris</name>
    <dbReference type="NCBI Taxonomy" id="2840765"/>
    <lineage>
        <taxon>Bacteria</taxon>
        <taxon>Pseudomonadati</taxon>
        <taxon>Bacteroidota</taxon>
        <taxon>Bacteroidia</taxon>
        <taxon>Bacteroidales</taxon>
        <taxon>Candidatus Cryptobacteroides</taxon>
    </lineage>
</organism>
<dbReference type="SUPFAM" id="SSF144091">
    <property type="entry name" value="Rhomboid-like"/>
    <property type="match status" value="1"/>
</dbReference>
<dbReference type="Gene3D" id="1.20.1540.10">
    <property type="entry name" value="Rhomboid-like"/>
    <property type="match status" value="1"/>
</dbReference>
<dbReference type="SMART" id="SM01160">
    <property type="entry name" value="DUF1751"/>
    <property type="match status" value="1"/>
</dbReference>
<evidence type="ECO:0000259" key="8">
    <source>
        <dbReference type="Pfam" id="PF01694"/>
    </source>
</evidence>
<sequence>MGFLDGRNSAPATTNLIIINVLVMIMIFLNEPFMIEHFALFCPGSHYFRPWQFITHMFMHGGFWHIFFNMYTLWMFGSVLERSWGWKKFLLFYFVTGLGAALLHTGVQLAEAHVYMSQLEDGSIAAAESLGRLYATPTVGASGAIYGLLLGFGMLYPDSVLMLMFPPIPLKAKWFVIIFAVIELLTGIFDLHGGIAHFAHLGGMLFGWLLIMYWKKKGRLYEYRY</sequence>
<comment type="similarity">
    <text evidence="2">Belongs to the peptidase S54 family.</text>
</comment>
<dbReference type="PANTHER" id="PTHR43731">
    <property type="entry name" value="RHOMBOID PROTEASE"/>
    <property type="match status" value="1"/>
</dbReference>
<dbReference type="GO" id="GO:0004252">
    <property type="term" value="F:serine-type endopeptidase activity"/>
    <property type="evidence" value="ECO:0007669"/>
    <property type="project" value="InterPro"/>
</dbReference>
<dbReference type="EMBL" id="JADIMJ010000087">
    <property type="protein sequence ID" value="MBO8454239.1"/>
    <property type="molecule type" value="Genomic_DNA"/>
</dbReference>
<dbReference type="GO" id="GO:0016020">
    <property type="term" value="C:membrane"/>
    <property type="evidence" value="ECO:0007669"/>
    <property type="project" value="UniProtKB-SubCell"/>
</dbReference>
<evidence type="ECO:0000256" key="5">
    <source>
        <dbReference type="ARBA" id="ARBA00022989"/>
    </source>
</evidence>
<dbReference type="GO" id="GO:0006508">
    <property type="term" value="P:proteolysis"/>
    <property type="evidence" value="ECO:0007669"/>
    <property type="project" value="UniProtKB-KW"/>
</dbReference>
<accession>A0A940IGS8</accession>
<comment type="caution">
    <text evidence="9">The sequence shown here is derived from an EMBL/GenBank/DDBJ whole genome shotgun (WGS) entry which is preliminary data.</text>
</comment>
<evidence type="ECO:0000313" key="9">
    <source>
        <dbReference type="EMBL" id="MBO8454239.1"/>
    </source>
</evidence>
<keyword evidence="4" id="KW-0378">Hydrolase</keyword>